<evidence type="ECO:0000256" key="1">
    <source>
        <dbReference type="ARBA" id="ARBA00004651"/>
    </source>
</evidence>
<dbReference type="Gene3D" id="3.30.70.100">
    <property type="match status" value="1"/>
</dbReference>
<dbReference type="OrthoDB" id="9809206at2"/>
<dbReference type="Gene3D" id="1.10.287.1260">
    <property type="match status" value="1"/>
</dbReference>
<evidence type="ECO:0000313" key="11">
    <source>
        <dbReference type="EMBL" id="TGK06480.1"/>
    </source>
</evidence>
<evidence type="ECO:0000256" key="5">
    <source>
        <dbReference type="ARBA" id="ARBA00022989"/>
    </source>
</evidence>
<protein>
    <submittedName>
        <fullName evidence="11">Mechanosensitive ion channel family protein</fullName>
    </submittedName>
</protein>
<evidence type="ECO:0000313" key="12">
    <source>
        <dbReference type="Proteomes" id="UP000298458"/>
    </source>
</evidence>
<dbReference type="Pfam" id="PF21082">
    <property type="entry name" value="MS_channel_3rd"/>
    <property type="match status" value="1"/>
</dbReference>
<dbReference type="Pfam" id="PF00924">
    <property type="entry name" value="MS_channel_2nd"/>
    <property type="match status" value="1"/>
</dbReference>
<dbReference type="GO" id="GO:0005886">
    <property type="term" value="C:plasma membrane"/>
    <property type="evidence" value="ECO:0007669"/>
    <property type="project" value="UniProtKB-SubCell"/>
</dbReference>
<evidence type="ECO:0000259" key="9">
    <source>
        <dbReference type="Pfam" id="PF21082"/>
    </source>
</evidence>
<dbReference type="SUPFAM" id="SSF82861">
    <property type="entry name" value="Mechanosensitive channel protein MscS (YggB), transmembrane region"/>
    <property type="match status" value="1"/>
</dbReference>
<keyword evidence="6 7" id="KW-0472">Membrane</keyword>
<dbReference type="InterPro" id="IPR023408">
    <property type="entry name" value="MscS_beta-dom_sf"/>
</dbReference>
<accession>A0A4R9G698</accession>
<dbReference type="InterPro" id="IPR011014">
    <property type="entry name" value="MscS_channel_TM-2"/>
</dbReference>
<dbReference type="InterPro" id="IPR049278">
    <property type="entry name" value="MS_channel_C"/>
</dbReference>
<feature type="transmembrane region" description="Helical" evidence="7">
    <location>
        <begin position="124"/>
        <end position="146"/>
    </location>
</feature>
<comment type="subcellular location">
    <subcellularLocation>
        <location evidence="1">Cell membrane</location>
        <topology evidence="1">Multi-pass membrane protein</topology>
    </subcellularLocation>
</comment>
<dbReference type="InterPro" id="IPR010920">
    <property type="entry name" value="LSM_dom_sf"/>
</dbReference>
<keyword evidence="12" id="KW-1185">Reference proteome</keyword>
<keyword evidence="4 7" id="KW-0812">Transmembrane</keyword>
<dbReference type="EMBL" id="RQET01000013">
    <property type="protein sequence ID" value="TGK06480.1"/>
    <property type="molecule type" value="Genomic_DNA"/>
</dbReference>
<feature type="transmembrane region" description="Helical" evidence="7">
    <location>
        <begin position="56"/>
        <end position="78"/>
    </location>
</feature>
<feature type="transmembrane region" description="Helical" evidence="7">
    <location>
        <begin position="153"/>
        <end position="171"/>
    </location>
</feature>
<evidence type="ECO:0000256" key="3">
    <source>
        <dbReference type="ARBA" id="ARBA00022475"/>
    </source>
</evidence>
<feature type="transmembrane region" description="Helical" evidence="7">
    <location>
        <begin position="90"/>
        <end position="112"/>
    </location>
</feature>
<dbReference type="PANTHER" id="PTHR30566:SF25">
    <property type="entry name" value="INNER MEMBRANE PROTEIN"/>
    <property type="match status" value="1"/>
</dbReference>
<evidence type="ECO:0000256" key="4">
    <source>
        <dbReference type="ARBA" id="ARBA00022692"/>
    </source>
</evidence>
<proteinExistence type="inferred from homology"/>
<name>A0A4R9G698_9LEPT</name>
<evidence type="ECO:0000256" key="7">
    <source>
        <dbReference type="SAM" id="Phobius"/>
    </source>
</evidence>
<dbReference type="RefSeq" id="WP_135769163.1">
    <property type="nucleotide sequence ID" value="NZ_RQET01000013.1"/>
</dbReference>
<dbReference type="SUPFAM" id="SSF50182">
    <property type="entry name" value="Sm-like ribonucleoproteins"/>
    <property type="match status" value="1"/>
</dbReference>
<keyword evidence="5 7" id="KW-1133">Transmembrane helix</keyword>
<dbReference type="InterPro" id="IPR049142">
    <property type="entry name" value="MS_channel_1st"/>
</dbReference>
<reference evidence="11" key="1">
    <citation type="journal article" date="2019" name="PLoS Negl. Trop. Dis.">
        <title>Revisiting the worldwide diversity of Leptospira species in the environment.</title>
        <authorList>
            <person name="Vincent A.T."/>
            <person name="Schiettekatte O."/>
            <person name="Bourhy P."/>
            <person name="Veyrier F.J."/>
            <person name="Picardeau M."/>
        </authorList>
    </citation>
    <scope>NUCLEOTIDE SEQUENCE [LARGE SCALE GENOMIC DNA]</scope>
    <source>
        <strain evidence="11">SSW15</strain>
    </source>
</reference>
<dbReference type="SUPFAM" id="SSF82689">
    <property type="entry name" value="Mechanosensitive channel protein MscS (YggB), C-terminal domain"/>
    <property type="match status" value="1"/>
</dbReference>
<dbReference type="AlphaFoldDB" id="A0A4R9G698"/>
<dbReference type="Gene3D" id="2.30.30.60">
    <property type="match status" value="1"/>
</dbReference>
<feature type="domain" description="Mechanosensitive ion channel MscS C-terminal" evidence="9">
    <location>
        <begin position="248"/>
        <end position="335"/>
    </location>
</feature>
<feature type="domain" description="Mechanosensitive ion channel transmembrane helices 2/3" evidence="10">
    <location>
        <begin position="131"/>
        <end position="172"/>
    </location>
</feature>
<dbReference type="Proteomes" id="UP000298458">
    <property type="component" value="Unassembled WGS sequence"/>
</dbReference>
<evidence type="ECO:0000256" key="2">
    <source>
        <dbReference type="ARBA" id="ARBA00008017"/>
    </source>
</evidence>
<comment type="similarity">
    <text evidence="2">Belongs to the MscS (TC 1.A.23) family.</text>
</comment>
<dbReference type="Pfam" id="PF21088">
    <property type="entry name" value="MS_channel_1st"/>
    <property type="match status" value="1"/>
</dbReference>
<evidence type="ECO:0000259" key="10">
    <source>
        <dbReference type="Pfam" id="PF21088"/>
    </source>
</evidence>
<feature type="domain" description="Mechanosensitive ion channel MscS" evidence="8">
    <location>
        <begin position="174"/>
        <end position="240"/>
    </location>
</feature>
<dbReference type="InterPro" id="IPR011066">
    <property type="entry name" value="MscS_channel_C_sf"/>
</dbReference>
<dbReference type="GO" id="GO:0008381">
    <property type="term" value="F:mechanosensitive monoatomic ion channel activity"/>
    <property type="evidence" value="ECO:0007669"/>
    <property type="project" value="UniProtKB-ARBA"/>
</dbReference>
<dbReference type="InterPro" id="IPR006685">
    <property type="entry name" value="MscS_channel_2nd"/>
</dbReference>
<comment type="caution">
    <text evidence="11">The sequence shown here is derived from an EMBL/GenBank/DDBJ whole genome shotgun (WGS) entry which is preliminary data.</text>
</comment>
<keyword evidence="3" id="KW-1003">Cell membrane</keyword>
<evidence type="ECO:0000259" key="8">
    <source>
        <dbReference type="Pfam" id="PF00924"/>
    </source>
</evidence>
<dbReference type="PANTHER" id="PTHR30566">
    <property type="entry name" value="YNAI-RELATED MECHANOSENSITIVE ION CHANNEL"/>
    <property type="match status" value="1"/>
</dbReference>
<sequence>MKEIEWRIFLESHWMIGLSVAITGILFGYIFGSFLVPKLLQALTEVKLDKKHPLYLALRSLIRYSFFFIGLYIALHALSVPPQFKQHAFLYMKVFAIVVLSFSLAEVAAGFFELFSSRNGGLLSSASILSNILRAAILLLGCLAILQAFGISVAPALTALGVGGLAVALGLQETLSNLFAGLEILLGKKVKVGDFISLETGEEGYIEDINWRSTSLRKLNGSTVIVPNSKMSKTTFTNYKLPSSVVYVNVPVSISYSNDLPKVEQICIETAESVLQAVYGSVSKTKPTVRFQSLGSSNIDLAVTFELKEITDQYLLKSEFIKSLHAKFKSEGIEFPTASQNKPK</sequence>
<organism evidence="11 12">
    <name type="scientific">Leptospira fletcheri</name>
    <dbReference type="NCBI Taxonomy" id="2484981"/>
    <lineage>
        <taxon>Bacteria</taxon>
        <taxon>Pseudomonadati</taxon>
        <taxon>Spirochaetota</taxon>
        <taxon>Spirochaetia</taxon>
        <taxon>Leptospirales</taxon>
        <taxon>Leptospiraceae</taxon>
        <taxon>Leptospira</taxon>
    </lineage>
</organism>
<evidence type="ECO:0000256" key="6">
    <source>
        <dbReference type="ARBA" id="ARBA00023136"/>
    </source>
</evidence>
<gene>
    <name evidence="11" type="ORF">EHO60_15725</name>
</gene>
<feature type="transmembrane region" description="Helical" evidence="7">
    <location>
        <begin position="12"/>
        <end position="36"/>
    </location>
</feature>